<dbReference type="Gene3D" id="3.90.1170.40">
    <property type="entry name" value="Molybdopterin biosynthesis MoaE subunit"/>
    <property type="match status" value="1"/>
</dbReference>
<accession>A0A7M7JBM0</accession>
<dbReference type="KEGG" id="vde:111245472"/>
<dbReference type="OrthoDB" id="5531344at2759"/>
<dbReference type="AlphaFoldDB" id="A0A7M7JBM0"/>
<evidence type="ECO:0008006" key="3">
    <source>
        <dbReference type="Google" id="ProtNLM"/>
    </source>
</evidence>
<dbReference type="PANTHER" id="PTHR23404">
    <property type="entry name" value="MOLYBDOPTERIN SYNTHASE RELATED"/>
    <property type="match status" value="1"/>
</dbReference>
<dbReference type="GO" id="GO:0006777">
    <property type="term" value="P:Mo-molybdopterin cofactor biosynthetic process"/>
    <property type="evidence" value="ECO:0007669"/>
    <property type="project" value="InterPro"/>
</dbReference>
<reference evidence="1" key="1">
    <citation type="submission" date="2021-01" db="UniProtKB">
        <authorList>
            <consortium name="EnsemblMetazoa"/>
        </authorList>
    </citation>
    <scope>IDENTIFICATION</scope>
</reference>
<dbReference type="OMA" id="WKHQFFA"/>
<organism evidence="1 2">
    <name type="scientific">Varroa destructor</name>
    <name type="common">Honeybee mite</name>
    <dbReference type="NCBI Taxonomy" id="109461"/>
    <lineage>
        <taxon>Eukaryota</taxon>
        <taxon>Metazoa</taxon>
        <taxon>Ecdysozoa</taxon>
        <taxon>Arthropoda</taxon>
        <taxon>Chelicerata</taxon>
        <taxon>Arachnida</taxon>
        <taxon>Acari</taxon>
        <taxon>Parasitiformes</taxon>
        <taxon>Mesostigmata</taxon>
        <taxon>Gamasina</taxon>
        <taxon>Dermanyssoidea</taxon>
        <taxon>Varroidae</taxon>
        <taxon>Varroa</taxon>
    </lineage>
</organism>
<dbReference type="InterPro" id="IPR003448">
    <property type="entry name" value="Mopterin_biosynth_MoaE"/>
</dbReference>
<name>A0A7M7JBM0_VARDE</name>
<sequence length="151" mass="17068">MGHSEGKTVVKLTRDSLDISEGLAQVTAVDCGAVSMFLGTTRSDVIDGDIVSSLIYEAYDAMALKEMQKLCEEVRNTYSIKHIVLLHRLGRIPVKEASVMIVCSGRHRQDTLRSTEWLINKLKSRVPIWKREVFAGGSEAWKENKEAFWRQ</sequence>
<evidence type="ECO:0000313" key="1">
    <source>
        <dbReference type="EnsemblMetazoa" id="XP_022649598"/>
    </source>
</evidence>
<dbReference type="EnsemblMetazoa" id="XM_022793863">
    <property type="protein sequence ID" value="XP_022649598"/>
    <property type="gene ID" value="LOC111245472"/>
</dbReference>
<dbReference type="SUPFAM" id="SSF54690">
    <property type="entry name" value="Molybdopterin synthase subunit MoaE"/>
    <property type="match status" value="1"/>
</dbReference>
<dbReference type="Proteomes" id="UP000594260">
    <property type="component" value="Unplaced"/>
</dbReference>
<dbReference type="InterPro" id="IPR036563">
    <property type="entry name" value="MoaE_sf"/>
</dbReference>
<evidence type="ECO:0000313" key="2">
    <source>
        <dbReference type="Proteomes" id="UP000594260"/>
    </source>
</evidence>
<dbReference type="InParanoid" id="A0A7M7JBM0"/>
<dbReference type="CTD" id="43017"/>
<keyword evidence="2" id="KW-1185">Reference proteome</keyword>
<dbReference type="RefSeq" id="XP_022649598.1">
    <property type="nucleotide sequence ID" value="XM_022793863.1"/>
</dbReference>
<dbReference type="CDD" id="cd00756">
    <property type="entry name" value="MoaE"/>
    <property type="match status" value="1"/>
</dbReference>
<dbReference type="GeneID" id="111245472"/>
<protein>
    <recommendedName>
        <fullName evidence="3">Molybdopterin synthase catalytic subunit</fullName>
    </recommendedName>
</protein>
<dbReference type="Pfam" id="PF02391">
    <property type="entry name" value="MoaE"/>
    <property type="match status" value="1"/>
</dbReference>
<proteinExistence type="predicted"/>